<evidence type="ECO:0000313" key="1">
    <source>
        <dbReference type="EMBL" id="KAG0257000.1"/>
    </source>
</evidence>
<evidence type="ECO:0000313" key="2">
    <source>
        <dbReference type="Proteomes" id="UP000726737"/>
    </source>
</evidence>
<sequence>MKGFLQTVEVNRGLYDPQFSKVTIMLTSSTVAKDFLQQLSNQAPVVDELDLTLNWDFNSSDLSRVVETLAQTNVRFLTLDLKDGEGVRLNIKLPGRGKYHALLDLLSNRTLQTLTLKRLDYFGSRTSSLSRDQLPSMLRSLHYRFHIRSRDQSRVASIISQCPNLVDLRLGGGDIRSEMHPELSLAIGTLGRLEVLHLFTFWSETKADIVGLFSGVAKSASNLRELVLMNVGYVTAELRHAVDTFAGTLERLVIDCDAFLRNGVLAGSTALQRRPSGDYSGVFTRLTQLDLNECSSELIEIWCLILPHLSLTHLGLRGEYQSCFLDFVNFSTLRSISLEGMDSKSISPLWQSFPEYGGSSQIDKLSLDRIRGFDDILIYLSVISLKRLWLGQTDYNVSDDFRHSFFNSKLPPSYSSMSRTTTEPYWTDCLVERLNLSRLEVLMLLGCGYDKQSERILARRHDGFSDRFMVHVGHYLQDNAKPTPDSNFDSIDMSPESTIHKDDGALDPRRVKMYHKASYTDLRFQLMIEN</sequence>
<dbReference type="OrthoDB" id="2401985at2759"/>
<reference evidence="1" key="1">
    <citation type="journal article" date="2020" name="Fungal Divers.">
        <title>Resolving the Mortierellaceae phylogeny through synthesis of multi-gene phylogenetics and phylogenomics.</title>
        <authorList>
            <person name="Vandepol N."/>
            <person name="Liber J."/>
            <person name="Desiro A."/>
            <person name="Na H."/>
            <person name="Kennedy M."/>
            <person name="Barry K."/>
            <person name="Grigoriev I.V."/>
            <person name="Miller A.N."/>
            <person name="O'Donnell K."/>
            <person name="Stajich J.E."/>
            <person name="Bonito G."/>
        </authorList>
    </citation>
    <scope>NUCLEOTIDE SEQUENCE</scope>
    <source>
        <strain evidence="1">KOD948</strain>
    </source>
</reference>
<comment type="caution">
    <text evidence="1">The sequence shown here is derived from an EMBL/GenBank/DDBJ whole genome shotgun (WGS) entry which is preliminary data.</text>
</comment>
<dbReference type="Proteomes" id="UP000726737">
    <property type="component" value="Unassembled WGS sequence"/>
</dbReference>
<proteinExistence type="predicted"/>
<dbReference type="EMBL" id="JAAAJA010000277">
    <property type="protein sequence ID" value="KAG0257000.1"/>
    <property type="molecule type" value="Genomic_DNA"/>
</dbReference>
<keyword evidence="2" id="KW-1185">Reference proteome</keyword>
<dbReference type="SUPFAM" id="SSF52047">
    <property type="entry name" value="RNI-like"/>
    <property type="match status" value="2"/>
</dbReference>
<organism evidence="1 2">
    <name type="scientific">Mortierella polycephala</name>
    <dbReference type="NCBI Taxonomy" id="41804"/>
    <lineage>
        <taxon>Eukaryota</taxon>
        <taxon>Fungi</taxon>
        <taxon>Fungi incertae sedis</taxon>
        <taxon>Mucoromycota</taxon>
        <taxon>Mortierellomycotina</taxon>
        <taxon>Mortierellomycetes</taxon>
        <taxon>Mortierellales</taxon>
        <taxon>Mortierellaceae</taxon>
        <taxon>Mortierella</taxon>
    </lineage>
</organism>
<dbReference type="Gene3D" id="3.80.10.10">
    <property type="entry name" value="Ribonuclease Inhibitor"/>
    <property type="match status" value="1"/>
</dbReference>
<dbReference type="InterPro" id="IPR032675">
    <property type="entry name" value="LRR_dom_sf"/>
</dbReference>
<name>A0A9P6Q2D7_9FUNG</name>
<protein>
    <submittedName>
        <fullName evidence="1">Uncharacterized protein</fullName>
    </submittedName>
</protein>
<gene>
    <name evidence="1" type="ORF">BG011_004229</name>
</gene>
<dbReference type="AlphaFoldDB" id="A0A9P6Q2D7"/>
<accession>A0A9P6Q2D7</accession>